<evidence type="ECO:0008006" key="5">
    <source>
        <dbReference type="Google" id="ProtNLM"/>
    </source>
</evidence>
<dbReference type="AlphaFoldDB" id="A0A0R2D252"/>
<dbReference type="RefSeq" id="WP_057876401.1">
    <property type="nucleotide sequence ID" value="NZ_AYZD01000018.1"/>
</dbReference>
<evidence type="ECO:0000256" key="1">
    <source>
        <dbReference type="SAM" id="Coils"/>
    </source>
</evidence>
<feature type="region of interest" description="Disordered" evidence="2">
    <location>
        <begin position="141"/>
        <end position="160"/>
    </location>
</feature>
<evidence type="ECO:0000313" key="4">
    <source>
        <dbReference type="Proteomes" id="UP000051015"/>
    </source>
</evidence>
<comment type="caution">
    <text evidence="3">The sequence shown here is derived from an EMBL/GenBank/DDBJ whole genome shotgun (WGS) entry which is preliminary data.</text>
</comment>
<sequence>MIIKINAERIGIKKEISVLPSFYLQTEATRVAKELNGLSIQSLKQSIADKESKKAKESENQKDTKAMTELEKLKANLADAEEAQKDINKEEDVGNELFAFLQQSLNLNEKQILKAKKTLPGFAELGEFVSYVITKIKNPQLNDSDINFKPVNGDKDPKKD</sequence>
<evidence type="ECO:0000313" key="3">
    <source>
        <dbReference type="EMBL" id="KRM95956.1"/>
    </source>
</evidence>
<organism evidence="3 4">
    <name type="scientific">Liquorilactobacillus aquaticus DSM 21051</name>
    <dbReference type="NCBI Taxonomy" id="1423725"/>
    <lineage>
        <taxon>Bacteria</taxon>
        <taxon>Bacillati</taxon>
        <taxon>Bacillota</taxon>
        <taxon>Bacilli</taxon>
        <taxon>Lactobacillales</taxon>
        <taxon>Lactobacillaceae</taxon>
        <taxon>Liquorilactobacillus</taxon>
    </lineage>
</organism>
<accession>A0A0R2D252</accession>
<proteinExistence type="predicted"/>
<keyword evidence="4" id="KW-1185">Reference proteome</keyword>
<evidence type="ECO:0000256" key="2">
    <source>
        <dbReference type="SAM" id="MobiDB-lite"/>
    </source>
</evidence>
<dbReference type="PATRIC" id="fig|1423725.3.peg.1478"/>
<feature type="coiled-coil region" evidence="1">
    <location>
        <begin position="40"/>
        <end position="93"/>
    </location>
</feature>
<reference evidence="3 4" key="1">
    <citation type="journal article" date="2015" name="Genome Announc.">
        <title>Expanding the biotechnology potential of lactobacilli through comparative genomics of 213 strains and associated genera.</title>
        <authorList>
            <person name="Sun Z."/>
            <person name="Harris H.M."/>
            <person name="McCann A."/>
            <person name="Guo C."/>
            <person name="Argimon S."/>
            <person name="Zhang W."/>
            <person name="Yang X."/>
            <person name="Jeffery I.B."/>
            <person name="Cooney J.C."/>
            <person name="Kagawa T.F."/>
            <person name="Liu W."/>
            <person name="Song Y."/>
            <person name="Salvetti E."/>
            <person name="Wrobel A."/>
            <person name="Rasinkangas P."/>
            <person name="Parkhill J."/>
            <person name="Rea M.C."/>
            <person name="O'Sullivan O."/>
            <person name="Ritari J."/>
            <person name="Douillard F.P."/>
            <person name="Paul Ross R."/>
            <person name="Yang R."/>
            <person name="Briner A.E."/>
            <person name="Felis G.E."/>
            <person name="de Vos W.M."/>
            <person name="Barrangou R."/>
            <person name="Klaenhammer T.R."/>
            <person name="Caufield P.W."/>
            <person name="Cui Y."/>
            <person name="Zhang H."/>
            <person name="O'Toole P.W."/>
        </authorList>
    </citation>
    <scope>NUCLEOTIDE SEQUENCE [LARGE SCALE GENOMIC DNA]</scope>
    <source>
        <strain evidence="3 4">DSM 21051</strain>
    </source>
</reference>
<dbReference type="EMBL" id="AYZD01000018">
    <property type="protein sequence ID" value="KRM95956.1"/>
    <property type="molecule type" value="Genomic_DNA"/>
</dbReference>
<protein>
    <recommendedName>
        <fullName evidence="5">Phage protein</fullName>
    </recommendedName>
</protein>
<keyword evidence="1" id="KW-0175">Coiled coil</keyword>
<gene>
    <name evidence="3" type="ORF">FC19_GL001437</name>
</gene>
<name>A0A0R2D252_9LACO</name>
<dbReference type="Proteomes" id="UP000051015">
    <property type="component" value="Unassembled WGS sequence"/>
</dbReference>
<dbReference type="STRING" id="1423725.FC19_GL001437"/>